<feature type="transmembrane region" description="Helical" evidence="1">
    <location>
        <begin position="12"/>
        <end position="33"/>
    </location>
</feature>
<proteinExistence type="predicted"/>
<gene>
    <name evidence="2" type="ORF">ROSEINA2194_02828</name>
</gene>
<evidence type="ECO:0000256" key="1">
    <source>
        <dbReference type="SAM" id="Phobius"/>
    </source>
</evidence>
<sequence length="52" mass="5458">MEVIEMKEYQHLIGKIIVAVAIIVAAIIIAQAIGGAGESIRSGLLQLGDALR</sequence>
<organism evidence="2 3">
    <name type="scientific">Roseburia inulinivorans DSM 16841</name>
    <dbReference type="NCBI Taxonomy" id="622312"/>
    <lineage>
        <taxon>Bacteria</taxon>
        <taxon>Bacillati</taxon>
        <taxon>Bacillota</taxon>
        <taxon>Clostridia</taxon>
        <taxon>Lachnospirales</taxon>
        <taxon>Lachnospiraceae</taxon>
        <taxon>Roseburia</taxon>
    </lineage>
</organism>
<keyword evidence="1" id="KW-0812">Transmembrane</keyword>
<dbReference type="AlphaFoldDB" id="C0FVQ3"/>
<accession>C0FVQ3</accession>
<evidence type="ECO:0000313" key="3">
    <source>
        <dbReference type="Proteomes" id="UP000003561"/>
    </source>
</evidence>
<name>C0FVQ3_9FIRM</name>
<dbReference type="EMBL" id="ACFY01000106">
    <property type="protein sequence ID" value="EEG93322.1"/>
    <property type="molecule type" value="Genomic_DNA"/>
</dbReference>
<keyword evidence="1" id="KW-0472">Membrane</keyword>
<keyword evidence="1" id="KW-1133">Transmembrane helix</keyword>
<reference evidence="2 3" key="2">
    <citation type="submission" date="2009-03" db="EMBL/GenBank/DDBJ databases">
        <title>Draft genome sequence of Roseburia inulinivorans (DSM 16841).</title>
        <authorList>
            <person name="Sudarsanam P."/>
            <person name="Ley R."/>
            <person name="Guruge J."/>
            <person name="Turnbaugh P.J."/>
            <person name="Mahowald M."/>
            <person name="Liep D."/>
            <person name="Gordon J."/>
        </authorList>
    </citation>
    <scope>NUCLEOTIDE SEQUENCE [LARGE SCALE GENOMIC DNA]</scope>
    <source>
        <strain evidence="2 3">DSM 16841</strain>
    </source>
</reference>
<dbReference type="Proteomes" id="UP000003561">
    <property type="component" value="Unassembled WGS sequence"/>
</dbReference>
<reference evidence="2 3" key="1">
    <citation type="submission" date="2009-02" db="EMBL/GenBank/DDBJ databases">
        <authorList>
            <person name="Fulton L."/>
            <person name="Clifton S."/>
            <person name="Fulton B."/>
            <person name="Xu J."/>
            <person name="Minx P."/>
            <person name="Pepin K.H."/>
            <person name="Johnson M."/>
            <person name="Bhonagiri V."/>
            <person name="Nash W.E."/>
            <person name="Mardis E.R."/>
            <person name="Wilson R.K."/>
        </authorList>
    </citation>
    <scope>NUCLEOTIDE SEQUENCE [LARGE SCALE GENOMIC DNA]</scope>
    <source>
        <strain evidence="2 3">DSM 16841</strain>
    </source>
</reference>
<evidence type="ECO:0000313" key="2">
    <source>
        <dbReference type="EMBL" id="EEG93322.1"/>
    </source>
</evidence>
<comment type="caution">
    <text evidence="2">The sequence shown here is derived from an EMBL/GenBank/DDBJ whole genome shotgun (WGS) entry which is preliminary data.</text>
</comment>
<protein>
    <submittedName>
        <fullName evidence="2">Uncharacterized protein</fullName>
    </submittedName>
</protein>